<evidence type="ECO:0000256" key="1">
    <source>
        <dbReference type="ARBA" id="ARBA00004651"/>
    </source>
</evidence>
<dbReference type="GO" id="GO:0015171">
    <property type="term" value="F:amino acid transmembrane transporter activity"/>
    <property type="evidence" value="ECO:0007669"/>
    <property type="project" value="TreeGrafter"/>
</dbReference>
<comment type="subcellular location">
    <subcellularLocation>
        <location evidence="1">Cell membrane</location>
        <topology evidence="1">Multi-pass membrane protein</topology>
    </subcellularLocation>
</comment>
<dbReference type="GO" id="GO:0005886">
    <property type="term" value="C:plasma membrane"/>
    <property type="evidence" value="ECO:0007669"/>
    <property type="project" value="UniProtKB-SubCell"/>
</dbReference>
<sequence>MSILISYFILGLSLSAPIGPINAAQIDTGIKRGFTHAWMIGIGAMFADILYMMLVYLGLVHFITTPFIKTFLWLFGAFVLIYTGIESFFGARKAFDFRNESKLSEGNYKKTLFSGFLMSVSNPMTILFWLGIYGSVLAEKSVHYELYQLAAASLAIIAGIALWDFSMAGIAGFFRKWLTNRLLRLISVLSGFSQICFGGYFGYEGFRLLIS</sequence>
<comment type="caution">
    <text evidence="7">The sequence shown here is derived from an EMBL/GenBank/DDBJ whole genome shotgun (WGS) entry which is preliminary data.</text>
</comment>
<evidence type="ECO:0000256" key="3">
    <source>
        <dbReference type="ARBA" id="ARBA00022692"/>
    </source>
</evidence>
<organism evidence="7 8">
    <name type="scientific">Paenibacillus prosopidis</name>
    <dbReference type="NCBI Taxonomy" id="630520"/>
    <lineage>
        <taxon>Bacteria</taxon>
        <taxon>Bacillati</taxon>
        <taxon>Bacillota</taxon>
        <taxon>Bacilli</taxon>
        <taxon>Bacillales</taxon>
        <taxon>Paenibacillaceae</taxon>
        <taxon>Paenibacillus</taxon>
    </lineage>
</organism>
<keyword evidence="2" id="KW-1003">Cell membrane</keyword>
<gene>
    <name evidence="7" type="ORF">DFP97_115177</name>
</gene>
<evidence type="ECO:0000313" key="7">
    <source>
        <dbReference type="EMBL" id="RCW42743.1"/>
    </source>
</evidence>
<name>A0A368VTG8_9BACL</name>
<keyword evidence="5 6" id="KW-0472">Membrane</keyword>
<accession>A0A368VTG8</accession>
<feature type="transmembrane region" description="Helical" evidence="6">
    <location>
        <begin position="39"/>
        <end position="59"/>
    </location>
</feature>
<evidence type="ECO:0000256" key="5">
    <source>
        <dbReference type="ARBA" id="ARBA00023136"/>
    </source>
</evidence>
<dbReference type="Pfam" id="PF01810">
    <property type="entry name" value="LysE"/>
    <property type="match status" value="1"/>
</dbReference>
<keyword evidence="3 6" id="KW-0812">Transmembrane</keyword>
<dbReference type="PANTHER" id="PTHR30086:SF6">
    <property type="entry name" value="AMINO ACID EFFLUX PROTEIN YCGF-RELATED"/>
    <property type="match status" value="1"/>
</dbReference>
<evidence type="ECO:0000256" key="2">
    <source>
        <dbReference type="ARBA" id="ARBA00022475"/>
    </source>
</evidence>
<keyword evidence="8" id="KW-1185">Reference proteome</keyword>
<evidence type="ECO:0000256" key="4">
    <source>
        <dbReference type="ARBA" id="ARBA00022989"/>
    </source>
</evidence>
<feature type="transmembrane region" description="Helical" evidence="6">
    <location>
        <begin position="183"/>
        <end position="203"/>
    </location>
</feature>
<dbReference type="PANTHER" id="PTHR30086">
    <property type="entry name" value="ARGININE EXPORTER PROTEIN ARGO"/>
    <property type="match status" value="1"/>
</dbReference>
<evidence type="ECO:0000256" key="6">
    <source>
        <dbReference type="SAM" id="Phobius"/>
    </source>
</evidence>
<dbReference type="RefSeq" id="WP_114382558.1">
    <property type="nucleotide sequence ID" value="NZ_QPJD01000015.1"/>
</dbReference>
<dbReference type="Proteomes" id="UP000252415">
    <property type="component" value="Unassembled WGS sequence"/>
</dbReference>
<dbReference type="EMBL" id="QPJD01000015">
    <property type="protein sequence ID" value="RCW42743.1"/>
    <property type="molecule type" value="Genomic_DNA"/>
</dbReference>
<evidence type="ECO:0000313" key="8">
    <source>
        <dbReference type="Proteomes" id="UP000252415"/>
    </source>
</evidence>
<feature type="transmembrane region" description="Helical" evidence="6">
    <location>
        <begin position="144"/>
        <end position="163"/>
    </location>
</feature>
<proteinExistence type="predicted"/>
<feature type="transmembrane region" description="Helical" evidence="6">
    <location>
        <begin position="111"/>
        <end position="132"/>
    </location>
</feature>
<reference evidence="7 8" key="1">
    <citation type="submission" date="2018-07" db="EMBL/GenBank/DDBJ databases">
        <title>Genomic Encyclopedia of Type Strains, Phase III (KMG-III): the genomes of soil and plant-associated and newly described type strains.</title>
        <authorList>
            <person name="Whitman W."/>
        </authorList>
    </citation>
    <scope>NUCLEOTIDE SEQUENCE [LARGE SCALE GENOMIC DNA]</scope>
    <source>
        <strain evidence="7 8">CECT 7506</strain>
    </source>
</reference>
<dbReference type="OrthoDB" id="7874789at2"/>
<protein>
    <submittedName>
        <fullName evidence="7">Threonine/homoserine/homoserine lactone efflux protein</fullName>
    </submittedName>
</protein>
<dbReference type="InterPro" id="IPR001123">
    <property type="entry name" value="LeuE-type"/>
</dbReference>
<keyword evidence="4 6" id="KW-1133">Transmembrane helix</keyword>
<feature type="transmembrane region" description="Helical" evidence="6">
    <location>
        <begin position="71"/>
        <end position="91"/>
    </location>
</feature>
<dbReference type="AlphaFoldDB" id="A0A368VTG8"/>